<dbReference type="InterPro" id="IPR006439">
    <property type="entry name" value="HAD-SF_hydro_IA"/>
</dbReference>
<accession>A0ABP5AVG6</accession>
<dbReference type="NCBIfam" id="TIGR01509">
    <property type="entry name" value="HAD-SF-IA-v3"/>
    <property type="match status" value="1"/>
</dbReference>
<dbReference type="PANTHER" id="PTHR43611:SF3">
    <property type="entry name" value="FLAVIN MONONUCLEOTIDE HYDROLASE 1, CHLOROPLATIC"/>
    <property type="match status" value="1"/>
</dbReference>
<sequence>MNTLSRPGTWYLFDYGMVISAAPLPEDWDALRNATGMDLQPASSPYWATRLEYDGGELSPADYWASVLGRRVDENELARLEELDARQWSRPNPRTHQVLEFLAGEGAQLALLSNMPAEMSYRYESEASWPAFFAARYFSGRLGMVKPDERIYRHVLDGLGAAPEDVVFIDDNPANIEAAKALGMQVVLHAEGTDLRQEFALLADPG</sequence>
<dbReference type="Gene3D" id="3.40.50.1000">
    <property type="entry name" value="HAD superfamily/HAD-like"/>
    <property type="match status" value="1"/>
</dbReference>
<dbReference type="PANTHER" id="PTHR43611">
    <property type="entry name" value="ALPHA-D-GLUCOSE 1-PHOSPHATE PHOSPHATASE"/>
    <property type="match status" value="1"/>
</dbReference>
<dbReference type="InterPro" id="IPR023214">
    <property type="entry name" value="HAD_sf"/>
</dbReference>
<dbReference type="InterPro" id="IPR036412">
    <property type="entry name" value="HAD-like_sf"/>
</dbReference>
<dbReference type="Pfam" id="PF00702">
    <property type="entry name" value="Hydrolase"/>
    <property type="match status" value="1"/>
</dbReference>
<dbReference type="EMBL" id="BAAALV010000007">
    <property type="protein sequence ID" value="GAA1923690.1"/>
    <property type="molecule type" value="Genomic_DNA"/>
</dbReference>
<reference evidence="2" key="1">
    <citation type="journal article" date="2019" name="Int. J. Syst. Evol. Microbiol.">
        <title>The Global Catalogue of Microorganisms (GCM) 10K type strain sequencing project: providing services to taxonomists for standard genome sequencing and annotation.</title>
        <authorList>
            <consortium name="The Broad Institute Genomics Platform"/>
            <consortium name="The Broad Institute Genome Sequencing Center for Infectious Disease"/>
            <person name="Wu L."/>
            <person name="Ma J."/>
        </authorList>
    </citation>
    <scope>NUCLEOTIDE SEQUENCE [LARGE SCALE GENOMIC DNA]</scope>
    <source>
        <strain evidence="2">JCM 13316</strain>
    </source>
</reference>
<dbReference type="SUPFAM" id="SSF56784">
    <property type="entry name" value="HAD-like"/>
    <property type="match status" value="1"/>
</dbReference>
<dbReference type="Gene3D" id="1.10.150.240">
    <property type="entry name" value="Putative phosphatase, domain 2"/>
    <property type="match status" value="1"/>
</dbReference>
<dbReference type="Proteomes" id="UP001500784">
    <property type="component" value="Unassembled WGS sequence"/>
</dbReference>
<comment type="caution">
    <text evidence="1">The sequence shown here is derived from an EMBL/GenBank/DDBJ whole genome shotgun (WGS) entry which is preliminary data.</text>
</comment>
<name>A0ABP5AVG6_9MICC</name>
<dbReference type="InterPro" id="IPR023198">
    <property type="entry name" value="PGP-like_dom2"/>
</dbReference>
<dbReference type="CDD" id="cd02603">
    <property type="entry name" value="HAD_sEH-N_like"/>
    <property type="match status" value="1"/>
</dbReference>
<protein>
    <submittedName>
        <fullName evidence="1">HAD family phosphatase</fullName>
    </submittedName>
</protein>
<dbReference type="PRINTS" id="PR00413">
    <property type="entry name" value="HADHALOGNASE"/>
</dbReference>
<evidence type="ECO:0000313" key="2">
    <source>
        <dbReference type="Proteomes" id="UP001500784"/>
    </source>
</evidence>
<keyword evidence="2" id="KW-1185">Reference proteome</keyword>
<evidence type="ECO:0000313" key="1">
    <source>
        <dbReference type="EMBL" id="GAA1923690.1"/>
    </source>
</evidence>
<organism evidence="1 2">
    <name type="scientific">Arthrobacter gandavensis</name>
    <dbReference type="NCBI Taxonomy" id="169960"/>
    <lineage>
        <taxon>Bacteria</taxon>
        <taxon>Bacillati</taxon>
        <taxon>Actinomycetota</taxon>
        <taxon>Actinomycetes</taxon>
        <taxon>Micrococcales</taxon>
        <taxon>Micrococcaceae</taxon>
        <taxon>Arthrobacter</taxon>
    </lineage>
</organism>
<gene>
    <name evidence="1" type="ORF">GCM10009688_30970</name>
</gene>
<proteinExistence type="predicted"/>
<dbReference type="RefSeq" id="WP_246167537.1">
    <property type="nucleotide sequence ID" value="NZ_BAAALV010000007.1"/>
</dbReference>